<evidence type="ECO:0000313" key="4">
    <source>
        <dbReference type="Proteomes" id="UP000612585"/>
    </source>
</evidence>
<dbReference type="InterPro" id="IPR041168">
    <property type="entry name" value="LodA_N"/>
</dbReference>
<comment type="caution">
    <text evidence="3">The sequence shown here is derived from an EMBL/GenBank/DDBJ whole genome shotgun (WGS) entry which is preliminary data.</text>
</comment>
<gene>
    <name evidence="3" type="ORF">Vau01_030240</name>
</gene>
<feature type="region of interest" description="Disordered" evidence="1">
    <location>
        <begin position="890"/>
        <end position="911"/>
    </location>
</feature>
<dbReference type="SMART" id="SM00327">
    <property type="entry name" value="VWA"/>
    <property type="match status" value="1"/>
</dbReference>
<dbReference type="CDD" id="cd00198">
    <property type="entry name" value="vWFA"/>
    <property type="match status" value="1"/>
</dbReference>
<dbReference type="PROSITE" id="PS50234">
    <property type="entry name" value="VWFA"/>
    <property type="match status" value="1"/>
</dbReference>
<dbReference type="Gene3D" id="3.40.50.410">
    <property type="entry name" value="von Willebrand factor, type A domain"/>
    <property type="match status" value="1"/>
</dbReference>
<keyword evidence="4" id="KW-1185">Reference proteome</keyword>
<dbReference type="InterPro" id="IPR002035">
    <property type="entry name" value="VWF_A"/>
</dbReference>
<evidence type="ECO:0000256" key="1">
    <source>
        <dbReference type="SAM" id="MobiDB-lite"/>
    </source>
</evidence>
<reference evidence="3" key="1">
    <citation type="submission" date="2021-01" db="EMBL/GenBank/DDBJ databases">
        <title>Whole genome shotgun sequence of Virgisporangium aurantiacum NBRC 16421.</title>
        <authorList>
            <person name="Komaki H."/>
            <person name="Tamura T."/>
        </authorList>
    </citation>
    <scope>NUCLEOTIDE SEQUENCE</scope>
    <source>
        <strain evidence="3">NBRC 16421</strain>
    </source>
</reference>
<dbReference type="Pfam" id="PF17990">
    <property type="entry name" value="LodA_N"/>
    <property type="match status" value="1"/>
</dbReference>
<dbReference type="AlphaFoldDB" id="A0A8J3Z5R5"/>
<dbReference type="EMBL" id="BOPG01000019">
    <property type="protein sequence ID" value="GIJ55508.1"/>
    <property type="molecule type" value="Genomic_DNA"/>
</dbReference>
<feature type="domain" description="VWFA" evidence="2">
    <location>
        <begin position="592"/>
        <end position="779"/>
    </location>
</feature>
<dbReference type="InterPro" id="IPR036465">
    <property type="entry name" value="vWFA_dom_sf"/>
</dbReference>
<name>A0A8J3Z5R5_9ACTN</name>
<evidence type="ECO:0000313" key="3">
    <source>
        <dbReference type="EMBL" id="GIJ55508.1"/>
    </source>
</evidence>
<protein>
    <recommendedName>
        <fullName evidence="2">VWFA domain-containing protein</fullName>
    </recommendedName>
</protein>
<dbReference type="InterPro" id="IPR041173">
    <property type="entry name" value="LodA_C"/>
</dbReference>
<accession>A0A8J3Z5R5</accession>
<dbReference type="Pfam" id="PF18417">
    <property type="entry name" value="LodA_C"/>
    <property type="match status" value="1"/>
</dbReference>
<evidence type="ECO:0000259" key="2">
    <source>
        <dbReference type="PROSITE" id="PS50234"/>
    </source>
</evidence>
<organism evidence="3 4">
    <name type="scientific">Virgisporangium aurantiacum</name>
    <dbReference type="NCBI Taxonomy" id="175570"/>
    <lineage>
        <taxon>Bacteria</taxon>
        <taxon>Bacillati</taxon>
        <taxon>Actinomycetota</taxon>
        <taxon>Actinomycetes</taxon>
        <taxon>Micromonosporales</taxon>
        <taxon>Micromonosporaceae</taxon>
        <taxon>Virgisporangium</taxon>
    </lineage>
</organism>
<sequence length="1125" mass="120262">MATVYKIHPAIGIARVGNSPDDFFVGPERIGQPPEPPGGFKDDQCRVKRQAARFRVFAHNDDGTVDEITDAEAEITWTVNLANTKAANPGRGNSEDPAKLAIEPGARTLNGPNERQKFDTGTIDFDNAPLTTVPLGEIRSTPENYLVVLGGSGTSASPGGTALDGYFWASDDWYDDVSDGPVTATVKLRSDNSTPAVVGAWVIVAPPNFAPDQNSVITMYDRVFQAMVDAGMIPAPTTTSYTHDVYPILQRARDTNSVDRTFGSHTWTDPVTSDPLRNAIFNKLADPAGGGGNMPSLNNSGTNDNRLTLTQYAHMERWKNDNYANDWTGVPPPQADITPDGLDRAALQACVGGAFLPGIETGGLPGTPPLVNRPIIDPSKYAEPFRLDHSALDPGALTYVMALPWQNDFFQCADNWWPVPRPNYVTRGGVAQQSFISGVVNSGQSMVDNWHKLGFVVRQGTDLIEVDRCDLAGVNLLTPLLNFQHVPQGPMGMVRETALAITFEVSSPSSALTLEYAPGGAPNHPQLVPFNASVTVGPTANAVATARLWVIYRTSNPGDELPPQTVTVQEAGGTRTWTVTIIGDTVARRTAAAALVLDRSTSMAEDRGDGQSKHASLQQAANTFVDVMLEGDGVGVVRFNQDAQVLKSVLPLGAGGLSDINRSAIKDIINGNGLDPNGLTSIGDGIFEGRGILNATTTPFDVKSLVVLTDGVETSLRSIADVAGDINEFTYAVGLGQPQNISVPALQTISGNNGGYLLVTGAIGTDNRFLLQKYFLQILAGISNAEIVLDPDGHLVPGRVERVPFQLTAGDAGVDVILLTPNTDIVDFRVETPSGQLIEPWRAQSEPGMRFVRSDGVSYYRIALPFEFMADRFDAGGTWQALLTVGRPRIERSDSRDGTDPSIRHRQPVAAQPPRIVTAPSRFARAQRASILAAEQPSLAGGPIGEHGFRTVPYSVVVHAYSNLTMEAQAEQHSFVPGARVFLHATLARSGIPAAGDAQVWAEVTAPGGSTSTVPLAESESGRFTGRFDTTGVGVYRIRVRARGTTPGGEAFAREKTLTAAVWRGGDQTPPSPSTGDGAHEQLCKLLTCLLRRDGAITPEFEKRLRALGLNLDAARKCLAEFCRG</sequence>
<dbReference type="RefSeq" id="WP_203992429.1">
    <property type="nucleotide sequence ID" value="NZ_BOPG01000019.1"/>
</dbReference>
<proteinExistence type="predicted"/>
<dbReference type="SUPFAM" id="SSF53300">
    <property type="entry name" value="vWA-like"/>
    <property type="match status" value="1"/>
</dbReference>
<dbReference type="Pfam" id="PF13519">
    <property type="entry name" value="VWA_2"/>
    <property type="match status" value="1"/>
</dbReference>
<feature type="compositionally biased region" description="Basic and acidic residues" evidence="1">
    <location>
        <begin position="890"/>
        <end position="903"/>
    </location>
</feature>
<dbReference type="Proteomes" id="UP000612585">
    <property type="component" value="Unassembled WGS sequence"/>
</dbReference>